<keyword evidence="1" id="KW-0472">Membrane</keyword>
<dbReference type="AlphaFoldDB" id="A0A6J7JF29"/>
<protein>
    <submittedName>
        <fullName evidence="2">Unannotated protein</fullName>
    </submittedName>
</protein>
<feature type="transmembrane region" description="Helical" evidence="1">
    <location>
        <begin position="97"/>
        <end position="120"/>
    </location>
</feature>
<feature type="transmembrane region" description="Helical" evidence="1">
    <location>
        <begin position="245"/>
        <end position="263"/>
    </location>
</feature>
<evidence type="ECO:0000256" key="1">
    <source>
        <dbReference type="SAM" id="Phobius"/>
    </source>
</evidence>
<proteinExistence type="predicted"/>
<feature type="transmembrane region" description="Helical" evidence="1">
    <location>
        <begin position="221"/>
        <end position="239"/>
    </location>
</feature>
<feature type="transmembrane region" description="Helical" evidence="1">
    <location>
        <begin position="67"/>
        <end position="85"/>
    </location>
</feature>
<evidence type="ECO:0000313" key="2">
    <source>
        <dbReference type="EMBL" id="CAB4941367.1"/>
    </source>
</evidence>
<feature type="transmembrane region" description="Helical" evidence="1">
    <location>
        <begin position="481"/>
        <end position="502"/>
    </location>
</feature>
<dbReference type="InterPro" id="IPR046671">
    <property type="entry name" value="DUF6541"/>
</dbReference>
<feature type="transmembrane region" description="Helical" evidence="1">
    <location>
        <begin position="275"/>
        <end position="308"/>
    </location>
</feature>
<dbReference type="Pfam" id="PF20176">
    <property type="entry name" value="DUF6541"/>
    <property type="match status" value="1"/>
</dbReference>
<feature type="transmembrane region" description="Helical" evidence="1">
    <location>
        <begin position="455"/>
        <end position="474"/>
    </location>
</feature>
<feature type="transmembrane region" description="Helical" evidence="1">
    <location>
        <begin position="188"/>
        <end position="209"/>
    </location>
</feature>
<feature type="transmembrane region" description="Helical" evidence="1">
    <location>
        <begin position="345"/>
        <end position="370"/>
    </location>
</feature>
<gene>
    <name evidence="2" type="ORF">UFOPK3773_00876</name>
</gene>
<feature type="transmembrane region" description="Helical" evidence="1">
    <location>
        <begin position="38"/>
        <end position="61"/>
    </location>
</feature>
<feature type="transmembrane region" description="Helical" evidence="1">
    <location>
        <begin position="6"/>
        <end position="26"/>
    </location>
</feature>
<keyword evidence="1" id="KW-1133">Transmembrane helix</keyword>
<name>A0A6J7JF29_9ZZZZ</name>
<feature type="transmembrane region" description="Helical" evidence="1">
    <location>
        <begin position="382"/>
        <end position="404"/>
    </location>
</feature>
<reference evidence="2" key="1">
    <citation type="submission" date="2020-05" db="EMBL/GenBank/DDBJ databases">
        <authorList>
            <person name="Chiriac C."/>
            <person name="Salcher M."/>
            <person name="Ghai R."/>
            <person name="Kavagutti S V."/>
        </authorList>
    </citation>
    <scope>NUCLEOTIDE SEQUENCE</scope>
</reference>
<dbReference type="EMBL" id="CAFBNF010000079">
    <property type="protein sequence ID" value="CAB4941367.1"/>
    <property type="molecule type" value="Genomic_DNA"/>
</dbReference>
<keyword evidence="1" id="KW-0812">Transmembrane</keyword>
<accession>A0A6J7JF29</accession>
<sequence length="638" mass="67146">MTPHDVIPLVGAWLAVGLLPGLLVTVGLRWGRGWLRALVIAPLVSYGVLMLVAVALTVVGVSVEPTTVLPLALVVGLLCLAVGWLRHTHVIEPEVVAARAAELLPLALIVIASATCWWMASDGLAAVPPNDDGSNHGLFATQILNERTIAPSQVVVGDVLTDKPSAAYYPLAIHLVAALMARISGGPVASALTLQVVVAMALLPAGMFVLTRRLYPLRPGVGPVAALVSVMFVAMPYYVATWGGYPFIIGIALVPIAVDALCGAGRDTGAIRGGLLVGLVLVGLFAVHSSEMLAALGLALLVLIGCWARRERRIVESLAPWLVGVVVVSLFIVPQWAQLRAGANVVATAALIAPQSPLAAIVGSICYVPFLAFPSLLFHLPLWVGVLYLVSGAAVLALVVGGAVVSVRRRWSPEWVVGLVLVIIVVIVSALRVPIVDALTVPWYSRSDRLVMNEIFLFSPLAALGAVSLLTRISRVSVRSLAVVAAAGLVAAPALVVSRGVVDAAYEQGSLAGIHERAAFDWLATRVSPGERVLNDPADGSGWMWTLSGVPPLFAVAPHQIEGWGNRTVLIDSASEVGSDLAVRGFADLWRVRYAYVGPRVFPEHEASLSVRQLVDGGGWRVVFRSGGATVLQRVDTQ</sequence>
<organism evidence="2">
    <name type="scientific">freshwater metagenome</name>
    <dbReference type="NCBI Taxonomy" id="449393"/>
    <lineage>
        <taxon>unclassified sequences</taxon>
        <taxon>metagenomes</taxon>
        <taxon>ecological metagenomes</taxon>
    </lineage>
</organism>
<feature type="transmembrane region" description="Helical" evidence="1">
    <location>
        <begin position="416"/>
        <end position="435"/>
    </location>
</feature>
<feature type="transmembrane region" description="Helical" evidence="1">
    <location>
        <begin position="314"/>
        <end position="333"/>
    </location>
</feature>